<keyword evidence="1" id="KW-0238">DNA-binding</keyword>
<proteinExistence type="predicted"/>
<dbReference type="GO" id="GO:0003677">
    <property type="term" value="F:DNA binding"/>
    <property type="evidence" value="ECO:0007669"/>
    <property type="project" value="UniProtKB-KW"/>
</dbReference>
<evidence type="ECO:0000313" key="3">
    <source>
        <dbReference type="EMBL" id="KAK3284118.1"/>
    </source>
</evidence>
<dbReference type="Gene3D" id="3.10.10.10">
    <property type="entry name" value="HIV Type 1 Reverse Transcriptase, subunit A, domain 1"/>
    <property type="match status" value="1"/>
</dbReference>
<dbReference type="InterPro" id="IPR043502">
    <property type="entry name" value="DNA/RNA_pol_sf"/>
</dbReference>
<dbReference type="EMBL" id="LGRX02002493">
    <property type="protein sequence ID" value="KAK3284118.1"/>
    <property type="molecule type" value="Genomic_DNA"/>
</dbReference>
<feature type="domain" description="Reverse transcriptase" evidence="2">
    <location>
        <begin position="367"/>
        <end position="488"/>
    </location>
</feature>
<evidence type="ECO:0000313" key="4">
    <source>
        <dbReference type="Proteomes" id="UP001190700"/>
    </source>
</evidence>
<dbReference type="InterPro" id="IPR000477">
    <property type="entry name" value="RT_dom"/>
</dbReference>
<organism evidence="3 4">
    <name type="scientific">Cymbomonas tetramitiformis</name>
    <dbReference type="NCBI Taxonomy" id="36881"/>
    <lineage>
        <taxon>Eukaryota</taxon>
        <taxon>Viridiplantae</taxon>
        <taxon>Chlorophyta</taxon>
        <taxon>Pyramimonadophyceae</taxon>
        <taxon>Pyramimonadales</taxon>
        <taxon>Pyramimonadaceae</taxon>
        <taxon>Cymbomonas</taxon>
    </lineage>
</organism>
<sequence length="1236" mass="138999">MEWFTDPILCQRRIDDLQAQPAYATAFAAFQDGEDLSQPQMKLIRQMERATARLAELKGLSQVASGDRKRPWEAAVDLTQLPGSDRLELTRNDDGKDKGLRKQFLETQHHFVAHSASQLALNDAKKELEGVELPETVTLALEFLSETAKEGVARAKARAKILALVSDKGPEVGWKICEKLERKSYADDEEDEKLMRKAEKEVKAEKIHAAQAAAAKGRNKGLGRGSEFSEEELVEAVPLCEQGVPVPRVAGRLRERAPFWRTFVRSSYVMSWIERGFNLKFKDGRAPPRVHLANHVSAVRHATFVTDAVQECVLMGALREVPSKPRVVLPLMVDDSRDKLRLIFNGKWLNAFLIFPKFKYEHLQPFVDLLRRGDGLFYFDYKSGYYHVDLHEMSRTYVVVEWQGRFFEFCVLPFGLAPACWVFTKINKELVGKWRGLGFRVHPYVDDFAFAVRAPTLTDPSALAVLSRIMRDVREAGWLVSESKSQLFFTRALVHIGIGIDLEGGVLFVPEKALSKIRACVSDLLRLFHRLPLRLVAKFAGLVNAQWFVLGGVTRLYARAAAVLIADTLTWGSWASHVPGTDALRAELEFWLTDGFRRHQRGIWEPRGAGLQLETVHADTSEVAWGSWLEQSFGGPELLGHSYLTMSDRLKSSTLRELRGIFDSLRAFDVAGRLRGKRVLVICDNQAVHFVIESGSRHQELQELALAVHDFCADHGVVLSSLWMPREFEARADALSKIRDHDDWMVNPAIFQWADPWIAGGWRHTRDRFATDKNCLVFDSAGAPSFNSAWHCPGTSGVDTFGQTDWREHVNWCNPPFRMIGRLLLFLQAERAAASIVAPVWTFQPWWVLLCPDGVHLADCVVQWTELQPSADTFLPGLGRANEGGVGLPDFRVLLLRVSFDEREPAGPGIIGTGEQWAGLQFSVTDPLEMQLRADMLLAVSGTREASTMRGYSRVFVRYQAFCQDRDPPRVPVPADPVTVAMYLQYIANAARTFSVVKTASAMVFTAHDLALVPADRNPTSHRLVAAVREAAHRRLGDRRLNRKEPLEFAFVQSGARCWLMLGGVTRQMFATLGLDMWTGFWRYDCAEKVRLRDMKFCETHMTTFLEKRKTDKYRYGQLVEVARAAEGQPLCPVELYGTQSLRSGGATAVAAADQVTDFEFNQYGGWSSSAAAATYKATNLNRRLAVSRSMPHAQQSTDEERPLSVQELQDLEDLEQLGSELEAVQIRPAEGQSAH</sequence>
<dbReference type="InterPro" id="IPR052055">
    <property type="entry name" value="Hepadnavirus_pol/RT"/>
</dbReference>
<dbReference type="PANTHER" id="PTHR33050">
    <property type="entry name" value="REVERSE TRANSCRIPTASE DOMAIN-CONTAINING PROTEIN"/>
    <property type="match status" value="1"/>
</dbReference>
<dbReference type="SUPFAM" id="SSF56672">
    <property type="entry name" value="DNA/RNA polymerases"/>
    <property type="match status" value="1"/>
</dbReference>
<name>A0AAE0LG80_9CHLO</name>
<dbReference type="PANTHER" id="PTHR33050:SF7">
    <property type="entry name" value="RIBONUCLEASE H"/>
    <property type="match status" value="1"/>
</dbReference>
<keyword evidence="4" id="KW-1185">Reference proteome</keyword>
<dbReference type="Gene3D" id="1.10.150.130">
    <property type="match status" value="1"/>
</dbReference>
<dbReference type="CDD" id="cd03714">
    <property type="entry name" value="RT_DIRS1"/>
    <property type="match status" value="1"/>
</dbReference>
<dbReference type="CDD" id="cd09275">
    <property type="entry name" value="RNase_HI_RT_DIRS1"/>
    <property type="match status" value="1"/>
</dbReference>
<accession>A0AAE0LG80</accession>
<dbReference type="InterPro" id="IPR043128">
    <property type="entry name" value="Rev_trsase/Diguanyl_cyclase"/>
</dbReference>
<dbReference type="Pfam" id="PF00078">
    <property type="entry name" value="RVT_1"/>
    <property type="match status" value="1"/>
</dbReference>
<protein>
    <recommendedName>
        <fullName evidence="2">Reverse transcriptase domain-containing protein</fullName>
    </recommendedName>
</protein>
<dbReference type="Gene3D" id="3.30.70.270">
    <property type="match status" value="1"/>
</dbReference>
<dbReference type="SUPFAM" id="SSF47823">
    <property type="entry name" value="lambda integrase-like, N-terminal domain"/>
    <property type="match status" value="1"/>
</dbReference>
<reference evidence="3 4" key="1">
    <citation type="journal article" date="2015" name="Genome Biol. Evol.">
        <title>Comparative Genomics of a Bacterivorous Green Alga Reveals Evolutionary Causalities and Consequences of Phago-Mixotrophic Mode of Nutrition.</title>
        <authorList>
            <person name="Burns J.A."/>
            <person name="Paasch A."/>
            <person name="Narechania A."/>
            <person name="Kim E."/>
        </authorList>
    </citation>
    <scope>NUCLEOTIDE SEQUENCE [LARGE SCALE GENOMIC DNA]</scope>
    <source>
        <strain evidence="3 4">PLY_AMNH</strain>
    </source>
</reference>
<evidence type="ECO:0000259" key="2">
    <source>
        <dbReference type="Pfam" id="PF00078"/>
    </source>
</evidence>
<comment type="caution">
    <text evidence="3">The sequence shown here is derived from an EMBL/GenBank/DDBJ whole genome shotgun (WGS) entry which is preliminary data.</text>
</comment>
<dbReference type="InterPro" id="IPR010998">
    <property type="entry name" value="Integrase_recombinase_N"/>
</dbReference>
<dbReference type="Proteomes" id="UP001190700">
    <property type="component" value="Unassembled WGS sequence"/>
</dbReference>
<gene>
    <name evidence="3" type="ORF">CYMTET_8215</name>
</gene>
<dbReference type="AlphaFoldDB" id="A0AAE0LG80"/>
<evidence type="ECO:0000256" key="1">
    <source>
        <dbReference type="ARBA" id="ARBA00023125"/>
    </source>
</evidence>